<dbReference type="OrthoDB" id="2419771at2759"/>
<protein>
    <submittedName>
        <fullName evidence="1">8176_t:CDS:1</fullName>
    </submittedName>
</protein>
<dbReference type="Proteomes" id="UP001153678">
    <property type="component" value="Unassembled WGS sequence"/>
</dbReference>
<dbReference type="AlphaFoldDB" id="A0A9W4WV25"/>
<comment type="caution">
    <text evidence="1">The sequence shown here is derived from an EMBL/GenBank/DDBJ whole genome shotgun (WGS) entry which is preliminary data.</text>
</comment>
<name>A0A9W4WV25_9GLOM</name>
<sequence length="285" mass="33548">VESRSPGYKTISNYLAKYLSKSFHLRSLYAQHGLKDNHKTYRFFKHLYQYEQNQVLLIGQQRLDGLTGQHLPKNQKVFRKFNYRTSETSYFYRTQEKLVGKCANPVLIKKNYRLGTRSLNSLNLLNLATKHSQKELYQFKKPLKPTLQNDFQEFLITRLLLLCKKAEFLHIPLEQEQVPKELANCDQTIRNHFKHLPVLHFSFLPEQASLIRAFMAKLDDYASEYDLAESKEFLTYPLAHNAQHETITKLGGCCGCDPTKLRNQYLDNWYLDYSANNTDYRKASF</sequence>
<organism evidence="1 2">
    <name type="scientific">Funneliformis geosporum</name>
    <dbReference type="NCBI Taxonomy" id="1117311"/>
    <lineage>
        <taxon>Eukaryota</taxon>
        <taxon>Fungi</taxon>
        <taxon>Fungi incertae sedis</taxon>
        <taxon>Mucoromycota</taxon>
        <taxon>Glomeromycotina</taxon>
        <taxon>Glomeromycetes</taxon>
        <taxon>Glomerales</taxon>
        <taxon>Glomeraceae</taxon>
        <taxon>Funneliformis</taxon>
    </lineage>
</organism>
<evidence type="ECO:0000313" key="1">
    <source>
        <dbReference type="EMBL" id="CAI2187954.1"/>
    </source>
</evidence>
<gene>
    <name evidence="1" type="ORF">FWILDA_LOCUS13339</name>
</gene>
<accession>A0A9W4WV25</accession>
<keyword evidence="2" id="KW-1185">Reference proteome</keyword>
<proteinExistence type="predicted"/>
<evidence type="ECO:0000313" key="2">
    <source>
        <dbReference type="Proteomes" id="UP001153678"/>
    </source>
</evidence>
<feature type="non-terminal residue" evidence="1">
    <location>
        <position position="1"/>
    </location>
</feature>
<reference evidence="1" key="1">
    <citation type="submission" date="2022-08" db="EMBL/GenBank/DDBJ databases">
        <authorList>
            <person name="Kallberg Y."/>
            <person name="Tangrot J."/>
            <person name="Rosling A."/>
        </authorList>
    </citation>
    <scope>NUCLEOTIDE SEQUENCE</scope>
    <source>
        <strain evidence="1">Wild A</strain>
    </source>
</reference>
<dbReference type="EMBL" id="CAMKVN010004897">
    <property type="protein sequence ID" value="CAI2187954.1"/>
    <property type="molecule type" value="Genomic_DNA"/>
</dbReference>